<dbReference type="RefSeq" id="WP_154495534.1">
    <property type="nucleotide sequence ID" value="NZ_VUMU01000003.1"/>
</dbReference>
<keyword evidence="14" id="KW-1185">Reference proteome</keyword>
<dbReference type="EC" id="5.2.1.8" evidence="10"/>
<dbReference type="InterPro" id="IPR001179">
    <property type="entry name" value="PPIase_FKBP_dom"/>
</dbReference>
<dbReference type="GO" id="GO:0005737">
    <property type="term" value="C:cytoplasm"/>
    <property type="evidence" value="ECO:0007669"/>
    <property type="project" value="UniProtKB-SubCell"/>
</dbReference>
<dbReference type="GO" id="GO:0006457">
    <property type="term" value="P:protein folding"/>
    <property type="evidence" value="ECO:0007669"/>
    <property type="project" value="InterPro"/>
</dbReference>
<evidence type="ECO:0000256" key="9">
    <source>
        <dbReference type="ARBA" id="ARBA00024849"/>
    </source>
</evidence>
<feature type="domain" description="PPIase FKBP-type" evidence="12">
    <location>
        <begin position="99"/>
        <end position="194"/>
    </location>
</feature>
<feature type="signal peptide" evidence="11">
    <location>
        <begin position="1"/>
        <end position="19"/>
    </location>
</feature>
<protein>
    <recommendedName>
        <fullName evidence="10">peptidylprolyl isomerase</fullName>
        <ecNumber evidence="10">5.2.1.8</ecNumber>
    </recommendedName>
</protein>
<dbReference type="GO" id="GO:0003755">
    <property type="term" value="F:peptidyl-prolyl cis-trans isomerase activity"/>
    <property type="evidence" value="ECO:0007669"/>
    <property type="project" value="UniProtKB-KW"/>
</dbReference>
<evidence type="ECO:0000259" key="12">
    <source>
        <dbReference type="PROSITE" id="PS50059"/>
    </source>
</evidence>
<evidence type="ECO:0000256" key="4">
    <source>
        <dbReference type="ARBA" id="ARBA00022618"/>
    </source>
</evidence>
<dbReference type="InterPro" id="IPR005215">
    <property type="entry name" value="Trig_fac"/>
</dbReference>
<dbReference type="AlphaFoldDB" id="A0A6L5YHC2"/>
<keyword evidence="7 10" id="KW-0413">Isomerase</keyword>
<evidence type="ECO:0000256" key="11">
    <source>
        <dbReference type="SAM" id="SignalP"/>
    </source>
</evidence>
<evidence type="ECO:0000256" key="1">
    <source>
        <dbReference type="ARBA" id="ARBA00000971"/>
    </source>
</evidence>
<evidence type="ECO:0000256" key="3">
    <source>
        <dbReference type="ARBA" id="ARBA00005464"/>
    </source>
</evidence>
<dbReference type="InterPro" id="IPR027304">
    <property type="entry name" value="Trigger_fact/SurA_dom_sf"/>
</dbReference>
<gene>
    <name evidence="13" type="primary">tig</name>
    <name evidence="13" type="ORF">FYJ59_04520</name>
</gene>
<dbReference type="InterPro" id="IPR037041">
    <property type="entry name" value="Trigger_fac_C_sf"/>
</dbReference>
<dbReference type="InterPro" id="IPR008880">
    <property type="entry name" value="Trigger_fac_C"/>
</dbReference>
<evidence type="ECO:0000313" key="14">
    <source>
        <dbReference type="Proteomes" id="UP000476055"/>
    </source>
</evidence>
<dbReference type="EMBL" id="VUMU01000003">
    <property type="protein sequence ID" value="MST57513.1"/>
    <property type="molecule type" value="Genomic_DNA"/>
</dbReference>
<keyword evidence="6" id="KW-0143">Chaperone</keyword>
<evidence type="ECO:0000256" key="8">
    <source>
        <dbReference type="ARBA" id="ARBA00023306"/>
    </source>
</evidence>
<comment type="similarity">
    <text evidence="3">Belongs to the FKBP-type PPIase family. Tig subfamily.</text>
</comment>
<evidence type="ECO:0000313" key="13">
    <source>
        <dbReference type="EMBL" id="MST57513.1"/>
    </source>
</evidence>
<comment type="subcellular location">
    <subcellularLocation>
        <location evidence="2">Cytoplasm</location>
    </subcellularLocation>
</comment>
<dbReference type="PROSITE" id="PS50059">
    <property type="entry name" value="FKBP_PPIASE"/>
    <property type="match status" value="1"/>
</dbReference>
<proteinExistence type="inferred from homology"/>
<organism evidence="13 14">
    <name type="scientific">Waltera intestinalis</name>
    <dbReference type="NCBI Taxonomy" id="2606635"/>
    <lineage>
        <taxon>Bacteria</taxon>
        <taxon>Bacillati</taxon>
        <taxon>Bacillota</taxon>
        <taxon>Clostridia</taxon>
        <taxon>Lachnospirales</taxon>
        <taxon>Lachnospiraceae</taxon>
        <taxon>Waltera</taxon>
    </lineage>
</organism>
<evidence type="ECO:0000256" key="7">
    <source>
        <dbReference type="ARBA" id="ARBA00023235"/>
    </source>
</evidence>
<keyword evidence="11" id="KW-0732">Signal</keyword>
<sequence>MKKKTLGLLAAILSVCMLAGCGAKDTGNGSETGTATDSTALKDMDVDKYVTLGEYKGLAASVDTVEVDEDEWDTLVNNVYYENITAENGGIMDRAVETGDTVNIDYEGKKDDVAFDGGTAQGYDLTIGSGSFIAGFEDGLIGVMPGETVDLDLTFPENYGNSDLAGQAVVFTVTVNYIQPAQDGEFSDEVISNFGIDGVTNEEELRQYAYDYLNENAQQNYETNVQQAVMDAFMANNTFTSVPEALVQKYSDAAESSITSMASAYGVDADTFTQYYYGQDLATFLSTYAEQTAKQDIALQAVANKENLNISDEELDQMLQDRATAAGYDTIEEYIGETSREDYREYFLYDKVLDYLVENAQITNN</sequence>
<evidence type="ECO:0000256" key="10">
    <source>
        <dbReference type="PROSITE-ProRule" id="PRU00277"/>
    </source>
</evidence>
<dbReference type="NCBIfam" id="TIGR00115">
    <property type="entry name" value="tig"/>
    <property type="match status" value="1"/>
</dbReference>
<keyword evidence="4" id="KW-0132">Cell division</keyword>
<dbReference type="Pfam" id="PF05698">
    <property type="entry name" value="Trigger_C"/>
    <property type="match status" value="1"/>
</dbReference>
<dbReference type="GO" id="GO:0015031">
    <property type="term" value="P:protein transport"/>
    <property type="evidence" value="ECO:0007669"/>
    <property type="project" value="InterPro"/>
</dbReference>
<dbReference type="Gene3D" id="3.10.50.40">
    <property type="match status" value="1"/>
</dbReference>
<dbReference type="GO" id="GO:0051301">
    <property type="term" value="P:cell division"/>
    <property type="evidence" value="ECO:0007669"/>
    <property type="project" value="UniProtKB-KW"/>
</dbReference>
<comment type="catalytic activity">
    <reaction evidence="1 10">
        <text>[protein]-peptidylproline (omega=180) = [protein]-peptidylproline (omega=0)</text>
        <dbReference type="Rhea" id="RHEA:16237"/>
        <dbReference type="Rhea" id="RHEA-COMP:10747"/>
        <dbReference type="Rhea" id="RHEA-COMP:10748"/>
        <dbReference type="ChEBI" id="CHEBI:83833"/>
        <dbReference type="ChEBI" id="CHEBI:83834"/>
        <dbReference type="EC" id="5.2.1.8"/>
    </reaction>
</comment>
<dbReference type="Proteomes" id="UP000476055">
    <property type="component" value="Unassembled WGS sequence"/>
</dbReference>
<dbReference type="SUPFAM" id="SSF54534">
    <property type="entry name" value="FKBP-like"/>
    <property type="match status" value="1"/>
</dbReference>
<comment type="function">
    <text evidence="9">Involved in protein export. Acts as a chaperone by maintaining the newly synthesized protein in an open conformation. Functions as a peptidyl-prolyl cis-trans isomerase.</text>
</comment>
<dbReference type="Pfam" id="PF00254">
    <property type="entry name" value="FKBP_C"/>
    <property type="match status" value="1"/>
</dbReference>
<name>A0A6L5YHC2_9FIRM</name>
<evidence type="ECO:0000256" key="6">
    <source>
        <dbReference type="ARBA" id="ARBA00023186"/>
    </source>
</evidence>
<dbReference type="InterPro" id="IPR046357">
    <property type="entry name" value="PPIase_dom_sf"/>
</dbReference>
<dbReference type="FunFam" id="3.10.50.40:FF:000001">
    <property type="entry name" value="Trigger factor"/>
    <property type="match status" value="1"/>
</dbReference>
<keyword evidence="8" id="KW-0131">Cell cycle</keyword>
<dbReference type="PROSITE" id="PS51257">
    <property type="entry name" value="PROKAR_LIPOPROTEIN"/>
    <property type="match status" value="1"/>
</dbReference>
<keyword evidence="5 10" id="KW-0697">Rotamase</keyword>
<comment type="caution">
    <text evidence="13">The sequence shown here is derived from an EMBL/GenBank/DDBJ whole genome shotgun (WGS) entry which is preliminary data.</text>
</comment>
<evidence type="ECO:0000256" key="2">
    <source>
        <dbReference type="ARBA" id="ARBA00004496"/>
    </source>
</evidence>
<dbReference type="Gene3D" id="1.10.3120.10">
    <property type="entry name" value="Trigger factor, C-terminal domain"/>
    <property type="match status" value="1"/>
</dbReference>
<reference evidence="13 14" key="1">
    <citation type="submission" date="2019-08" db="EMBL/GenBank/DDBJ databases">
        <title>In-depth cultivation of the pig gut microbiome towards novel bacterial diversity and tailored functional studies.</title>
        <authorList>
            <person name="Wylensek D."/>
            <person name="Hitch T.C.A."/>
            <person name="Clavel T."/>
        </authorList>
    </citation>
    <scope>NUCLEOTIDE SEQUENCE [LARGE SCALE GENOMIC DNA]</scope>
    <source>
        <strain evidence="13 14">WCA3-601-WT-6H</strain>
    </source>
</reference>
<evidence type="ECO:0000256" key="5">
    <source>
        <dbReference type="ARBA" id="ARBA00023110"/>
    </source>
</evidence>
<dbReference type="SUPFAM" id="SSF109998">
    <property type="entry name" value="Triger factor/SurA peptide-binding domain-like"/>
    <property type="match status" value="1"/>
</dbReference>
<accession>A0A6L5YHC2</accession>
<feature type="chain" id="PRO_5038733724" description="peptidylprolyl isomerase" evidence="11">
    <location>
        <begin position="20"/>
        <end position="365"/>
    </location>
</feature>